<reference evidence="13 14" key="1">
    <citation type="submission" date="2019-09" db="EMBL/GenBank/DDBJ databases">
        <title>Draft genome of the ectomycorrhizal ascomycete Sphaerosporella brunnea.</title>
        <authorList>
            <consortium name="DOE Joint Genome Institute"/>
            <person name="Benucci G.M."/>
            <person name="Marozzi G."/>
            <person name="Antonielli L."/>
            <person name="Sanchez S."/>
            <person name="Marco P."/>
            <person name="Wang X."/>
            <person name="Falini L.B."/>
            <person name="Barry K."/>
            <person name="Haridas S."/>
            <person name="Lipzen A."/>
            <person name="Labutti K."/>
            <person name="Grigoriev I.V."/>
            <person name="Murat C."/>
            <person name="Martin F."/>
            <person name="Albertini E."/>
            <person name="Donnini D."/>
            <person name="Bonito G."/>
        </authorList>
    </citation>
    <scope>NUCLEOTIDE SEQUENCE [LARGE SCALE GENOMIC DNA]</scope>
    <source>
        <strain evidence="13 14">Sb_GMNB300</strain>
    </source>
</reference>
<evidence type="ECO:0000256" key="6">
    <source>
        <dbReference type="ARBA" id="ARBA00022729"/>
    </source>
</evidence>
<evidence type="ECO:0000313" key="13">
    <source>
        <dbReference type="EMBL" id="KAA8902910.1"/>
    </source>
</evidence>
<keyword evidence="11" id="KW-0961">Cell wall biogenesis/degradation</keyword>
<dbReference type="InterPro" id="IPR033131">
    <property type="entry name" value="Pectinesterase_Asp_AS"/>
</dbReference>
<comment type="pathway">
    <text evidence="2 11">Glycan metabolism; pectin degradation; 2-dehydro-3-deoxy-D-gluconate from pectin: step 1/5.</text>
</comment>
<comment type="function">
    <text evidence="11">Involved in maceration and soft-rotting of plant tissue.</text>
</comment>
<feature type="domain" description="Pectinesterase catalytic" evidence="12">
    <location>
        <begin position="37"/>
        <end position="305"/>
    </location>
</feature>
<dbReference type="FunFam" id="2.160.20.10:FF:000014">
    <property type="entry name" value="Pectinesterase"/>
    <property type="match status" value="1"/>
</dbReference>
<keyword evidence="8 11" id="KW-0063">Aspartyl esterase</keyword>
<keyword evidence="6 11" id="KW-0732">Signal</keyword>
<dbReference type="PROSITE" id="PS00503">
    <property type="entry name" value="PECTINESTERASE_2"/>
    <property type="match status" value="1"/>
</dbReference>
<dbReference type="InterPro" id="IPR000070">
    <property type="entry name" value="Pectinesterase_cat"/>
</dbReference>
<dbReference type="GO" id="GO:0030599">
    <property type="term" value="F:pectinesterase activity"/>
    <property type="evidence" value="ECO:0007669"/>
    <property type="project" value="UniProtKB-UniRule"/>
</dbReference>
<dbReference type="InterPro" id="IPR012334">
    <property type="entry name" value="Pectin_lyas_fold"/>
</dbReference>
<dbReference type="InParanoid" id="A0A5J5ETR8"/>
<comment type="catalytic activity">
    <reaction evidence="9 11">
        <text>[(1-&gt;4)-alpha-D-galacturonosyl methyl ester](n) + n H2O = [(1-&gt;4)-alpha-D-galacturonosyl](n) + n methanol + n H(+)</text>
        <dbReference type="Rhea" id="RHEA:22380"/>
        <dbReference type="Rhea" id="RHEA-COMP:14570"/>
        <dbReference type="Rhea" id="RHEA-COMP:14573"/>
        <dbReference type="ChEBI" id="CHEBI:15377"/>
        <dbReference type="ChEBI" id="CHEBI:15378"/>
        <dbReference type="ChEBI" id="CHEBI:17790"/>
        <dbReference type="ChEBI" id="CHEBI:140522"/>
        <dbReference type="ChEBI" id="CHEBI:140523"/>
        <dbReference type="EC" id="3.1.1.11"/>
    </reaction>
</comment>
<comment type="caution">
    <text evidence="13">The sequence shown here is derived from an EMBL/GenBank/DDBJ whole genome shotgun (WGS) entry which is preliminary data.</text>
</comment>
<evidence type="ECO:0000256" key="9">
    <source>
        <dbReference type="ARBA" id="ARBA00047928"/>
    </source>
</evidence>
<dbReference type="OrthoDB" id="2019149at2759"/>
<evidence type="ECO:0000256" key="10">
    <source>
        <dbReference type="PROSITE-ProRule" id="PRU10040"/>
    </source>
</evidence>
<accession>A0A5J5ETR8</accession>
<proteinExistence type="inferred from homology"/>
<evidence type="ECO:0000256" key="11">
    <source>
        <dbReference type="RuleBase" id="RU000589"/>
    </source>
</evidence>
<dbReference type="InterPro" id="IPR011050">
    <property type="entry name" value="Pectin_lyase_fold/virulence"/>
</dbReference>
<dbReference type="Proteomes" id="UP000326924">
    <property type="component" value="Unassembled WGS sequence"/>
</dbReference>
<evidence type="ECO:0000256" key="5">
    <source>
        <dbReference type="ARBA" id="ARBA00022525"/>
    </source>
</evidence>
<evidence type="ECO:0000256" key="3">
    <source>
        <dbReference type="ARBA" id="ARBA00008891"/>
    </source>
</evidence>
<name>A0A5J5ETR8_9PEZI</name>
<comment type="similarity">
    <text evidence="3">Belongs to the pectinesterase family.</text>
</comment>
<evidence type="ECO:0000256" key="1">
    <source>
        <dbReference type="ARBA" id="ARBA00004613"/>
    </source>
</evidence>
<dbReference type="Pfam" id="PF01095">
    <property type="entry name" value="Pectinesterase"/>
    <property type="match status" value="1"/>
</dbReference>
<dbReference type="PANTHER" id="PTHR31321">
    <property type="entry name" value="ACYL-COA THIOESTER HYDROLASE YBHC-RELATED"/>
    <property type="match status" value="1"/>
</dbReference>
<feature type="chain" id="PRO_5023973875" description="Pectinesterase" evidence="11">
    <location>
        <begin position="19"/>
        <end position="336"/>
    </location>
</feature>
<feature type="signal peptide" evidence="11">
    <location>
        <begin position="1"/>
        <end position="18"/>
    </location>
</feature>
<evidence type="ECO:0000313" key="14">
    <source>
        <dbReference type="Proteomes" id="UP000326924"/>
    </source>
</evidence>
<evidence type="ECO:0000259" key="12">
    <source>
        <dbReference type="Pfam" id="PF01095"/>
    </source>
</evidence>
<evidence type="ECO:0000256" key="4">
    <source>
        <dbReference type="ARBA" id="ARBA00013229"/>
    </source>
</evidence>
<keyword evidence="14" id="KW-1185">Reference proteome</keyword>
<evidence type="ECO:0000256" key="8">
    <source>
        <dbReference type="ARBA" id="ARBA00023085"/>
    </source>
</evidence>
<dbReference type="Gene3D" id="2.160.20.10">
    <property type="entry name" value="Single-stranded right-handed beta-helix, Pectin lyase-like"/>
    <property type="match status" value="1"/>
</dbReference>
<evidence type="ECO:0000256" key="2">
    <source>
        <dbReference type="ARBA" id="ARBA00005184"/>
    </source>
</evidence>
<dbReference type="GO" id="GO:0042545">
    <property type="term" value="P:cell wall modification"/>
    <property type="evidence" value="ECO:0007669"/>
    <property type="project" value="UniProtKB-UniRule"/>
</dbReference>
<comment type="subcellular location">
    <subcellularLocation>
        <location evidence="1 11">Secreted</location>
    </subcellularLocation>
</comment>
<organism evidence="13 14">
    <name type="scientific">Sphaerosporella brunnea</name>
    <dbReference type="NCBI Taxonomy" id="1250544"/>
    <lineage>
        <taxon>Eukaryota</taxon>
        <taxon>Fungi</taxon>
        <taxon>Dikarya</taxon>
        <taxon>Ascomycota</taxon>
        <taxon>Pezizomycotina</taxon>
        <taxon>Pezizomycetes</taxon>
        <taxon>Pezizales</taxon>
        <taxon>Pyronemataceae</taxon>
        <taxon>Sphaerosporella</taxon>
    </lineage>
</organism>
<keyword evidence="7 11" id="KW-0378">Hydrolase</keyword>
<dbReference type="SUPFAM" id="SSF51126">
    <property type="entry name" value="Pectin lyase-like"/>
    <property type="match status" value="1"/>
</dbReference>
<dbReference type="EMBL" id="VXIS01000125">
    <property type="protein sequence ID" value="KAA8902910.1"/>
    <property type="molecule type" value="Genomic_DNA"/>
</dbReference>
<feature type="active site" evidence="10">
    <location>
        <position position="191"/>
    </location>
</feature>
<dbReference type="UniPathway" id="UPA00545">
    <property type="reaction ID" value="UER00823"/>
</dbReference>
<keyword evidence="5 11" id="KW-0964">Secreted</keyword>
<gene>
    <name evidence="13" type="ORF">FN846DRAFT_1022427</name>
</gene>
<dbReference type="AlphaFoldDB" id="A0A5J5ETR8"/>
<dbReference type="EC" id="3.1.1.11" evidence="4 11"/>
<evidence type="ECO:0000256" key="7">
    <source>
        <dbReference type="ARBA" id="ARBA00022801"/>
    </source>
</evidence>
<dbReference type="PANTHER" id="PTHR31321:SF127">
    <property type="entry name" value="PECTINESTERASE"/>
    <property type="match status" value="1"/>
</dbReference>
<protein>
    <recommendedName>
        <fullName evidence="4 11">Pectinesterase</fullName>
        <ecNumber evidence="4 11">3.1.1.11</ecNumber>
    </recommendedName>
</protein>
<sequence length="336" mass="36328">MFFKLSSVLLGLLSLANAGAIRRSTLSRTSPPAGCVVVNASPSSGHFTTVQAAVNSLSSTATASQCIFIYPGTYKEQVYIPARTAQLTIYGYTTNTSSYHSNTVTITQGRSQDDQPSNDLTATLRAWNVGLQVYNINLENTRGAGRQALAVSAEADKQGFYGVGFMGYQDTILANKGNQIYAKCYIDGAVDFIFGLNARAWFSRADIRIKGQGFVTASGRDSASNPSYFVIDQSDIRAINKTVKAGSTYLGRPWRNYARVVVQNTYMTDVVNSAGWTIWTTGTPNTDHVFFREFGNTGAGAQGTRAAFSGKLTEPVTIEAVLGSNYASWVDTTYLK</sequence>
<dbReference type="GO" id="GO:0045490">
    <property type="term" value="P:pectin catabolic process"/>
    <property type="evidence" value="ECO:0007669"/>
    <property type="project" value="UniProtKB-UniRule"/>
</dbReference>
<dbReference type="GO" id="GO:0005576">
    <property type="term" value="C:extracellular region"/>
    <property type="evidence" value="ECO:0007669"/>
    <property type="project" value="UniProtKB-SubCell"/>
</dbReference>